<dbReference type="EMBL" id="LACI01000813">
    <property type="protein sequence ID" value="KJU85902.1"/>
    <property type="molecule type" value="Genomic_DNA"/>
</dbReference>
<dbReference type="CDD" id="cd02042">
    <property type="entry name" value="ParAB_family"/>
    <property type="match status" value="1"/>
</dbReference>
<reference evidence="2 3" key="1">
    <citation type="submission" date="2015-02" db="EMBL/GenBank/DDBJ databases">
        <title>Single-cell genomics of uncultivated deep-branching MTB reveals a conserved set of magnetosome genes.</title>
        <authorList>
            <person name="Kolinko S."/>
            <person name="Richter M."/>
            <person name="Glockner F.O."/>
            <person name="Brachmann A."/>
            <person name="Schuler D."/>
        </authorList>
    </citation>
    <scope>NUCLEOTIDE SEQUENCE [LARGE SCALE GENOMIC DNA]</scope>
    <source>
        <strain evidence="2">TM-1</strain>
    </source>
</reference>
<proteinExistence type="predicted"/>
<dbReference type="InterPro" id="IPR027417">
    <property type="entry name" value="P-loop_NTPase"/>
</dbReference>
<sequence length="243" mass="27570">MFTELYQRGDDSQQQTVQHLFLARGDRNKFHIDRAIIKNVCSRGKIVLRNLDLLPADYNMIDLEQHLADDLATLRLRHVLHKEKIINNYNYVLIDCAPSFSKLTRSALLASDFYIIPAIPDFLSRFGINILTIKVNETVAEFNTNLKLLGITFNLGNSITTLNQEAIDSITSNLDELKINGMVDNDARIFKPWIPHLIGITKASDLNFPLVVTNLNKEKGLYADLTKDILSHKNLQGIQNNPV</sequence>
<comment type="caution">
    <text evidence="2">The sequence shown here is derived from an EMBL/GenBank/DDBJ whole genome shotgun (WGS) entry which is preliminary data.</text>
</comment>
<dbReference type="InterPro" id="IPR025669">
    <property type="entry name" value="AAA_dom"/>
</dbReference>
<dbReference type="InterPro" id="IPR050678">
    <property type="entry name" value="DNA_Partitioning_ATPase"/>
</dbReference>
<dbReference type="SUPFAM" id="SSF52540">
    <property type="entry name" value="P-loop containing nucleoside triphosphate hydrolases"/>
    <property type="match status" value="1"/>
</dbReference>
<accession>A0A0F3GVM3</accession>
<dbReference type="Pfam" id="PF13614">
    <property type="entry name" value="AAA_31"/>
    <property type="match status" value="1"/>
</dbReference>
<evidence type="ECO:0000259" key="1">
    <source>
        <dbReference type="Pfam" id="PF13614"/>
    </source>
</evidence>
<dbReference type="Proteomes" id="UP000033423">
    <property type="component" value="Unassembled WGS sequence"/>
</dbReference>
<feature type="domain" description="AAA" evidence="1">
    <location>
        <begin position="31"/>
        <end position="147"/>
    </location>
</feature>
<gene>
    <name evidence="2" type="ORF">MBAV_001906</name>
</gene>
<protein>
    <submittedName>
        <fullName evidence="2">Cobyrinic acid a,c-diamide synthase</fullName>
    </submittedName>
</protein>
<organism evidence="2 3">
    <name type="scientific">Candidatus Magnetobacterium bavaricum</name>
    <dbReference type="NCBI Taxonomy" id="29290"/>
    <lineage>
        <taxon>Bacteria</taxon>
        <taxon>Pseudomonadati</taxon>
        <taxon>Nitrospirota</taxon>
        <taxon>Thermodesulfovibrionia</taxon>
        <taxon>Thermodesulfovibrionales</taxon>
        <taxon>Candidatus Magnetobacteriaceae</taxon>
        <taxon>Candidatus Magnetobacterium</taxon>
    </lineage>
</organism>
<dbReference type="PANTHER" id="PTHR13696:SF99">
    <property type="entry name" value="COBYRINIC ACID AC-DIAMIDE SYNTHASE"/>
    <property type="match status" value="1"/>
</dbReference>
<name>A0A0F3GVM3_9BACT</name>
<dbReference type="AlphaFoldDB" id="A0A0F3GVM3"/>
<dbReference type="Gene3D" id="3.40.50.300">
    <property type="entry name" value="P-loop containing nucleotide triphosphate hydrolases"/>
    <property type="match status" value="1"/>
</dbReference>
<evidence type="ECO:0000313" key="3">
    <source>
        <dbReference type="Proteomes" id="UP000033423"/>
    </source>
</evidence>
<keyword evidence="3" id="KW-1185">Reference proteome</keyword>
<evidence type="ECO:0000313" key="2">
    <source>
        <dbReference type="EMBL" id="KJU85902.1"/>
    </source>
</evidence>
<dbReference type="PANTHER" id="PTHR13696">
    <property type="entry name" value="P-LOOP CONTAINING NUCLEOSIDE TRIPHOSPHATE HYDROLASE"/>
    <property type="match status" value="1"/>
</dbReference>